<accession>A0ABS9MBL7</accession>
<dbReference type="Proteomes" id="UP001200313">
    <property type="component" value="Unassembled WGS sequence"/>
</dbReference>
<dbReference type="EMBL" id="JAKNJB010000027">
    <property type="protein sequence ID" value="MCG4528158.1"/>
    <property type="molecule type" value="Genomic_DNA"/>
</dbReference>
<dbReference type="InterPro" id="IPR010997">
    <property type="entry name" value="HRDC-like_sf"/>
</dbReference>
<organism evidence="2 3">
    <name type="scientific">Intestinimonas massiliensis</name>
    <name type="common">ex Afouda et al. 2020</name>
    <dbReference type="NCBI Taxonomy" id="1673721"/>
    <lineage>
        <taxon>Bacteria</taxon>
        <taxon>Bacillati</taxon>
        <taxon>Bacillota</taxon>
        <taxon>Clostridia</taxon>
        <taxon>Eubacteriales</taxon>
        <taxon>Intestinimonas</taxon>
    </lineage>
</organism>
<feature type="domain" description="HRDC" evidence="1">
    <location>
        <begin position="636"/>
        <end position="712"/>
    </location>
</feature>
<dbReference type="RefSeq" id="WP_238074629.1">
    <property type="nucleotide sequence ID" value="NZ_JAKNJB010000027.1"/>
</dbReference>
<evidence type="ECO:0000259" key="1">
    <source>
        <dbReference type="PROSITE" id="PS50967"/>
    </source>
</evidence>
<dbReference type="SUPFAM" id="SSF47819">
    <property type="entry name" value="HRDC-like"/>
    <property type="match status" value="1"/>
</dbReference>
<dbReference type="PROSITE" id="PS50967">
    <property type="entry name" value="HRDC"/>
    <property type="match status" value="1"/>
</dbReference>
<dbReference type="Gene3D" id="1.10.150.80">
    <property type="entry name" value="HRDC domain"/>
    <property type="match status" value="1"/>
</dbReference>
<gene>
    <name evidence="2" type="ORF">L0P79_13950</name>
</gene>
<keyword evidence="3" id="KW-1185">Reference proteome</keyword>
<protein>
    <submittedName>
        <fullName evidence="2">AIPR family protein</fullName>
    </submittedName>
</protein>
<proteinExistence type="predicted"/>
<comment type="caution">
    <text evidence="2">The sequence shown here is derived from an EMBL/GenBank/DDBJ whole genome shotgun (WGS) entry which is preliminary data.</text>
</comment>
<dbReference type="InterPro" id="IPR044876">
    <property type="entry name" value="HRDC_dom_sf"/>
</dbReference>
<dbReference type="InterPro" id="IPR002121">
    <property type="entry name" value="HRDC_dom"/>
</dbReference>
<dbReference type="Pfam" id="PF00570">
    <property type="entry name" value="HRDC"/>
    <property type="match status" value="1"/>
</dbReference>
<evidence type="ECO:0000313" key="2">
    <source>
        <dbReference type="EMBL" id="MCG4528158.1"/>
    </source>
</evidence>
<name>A0ABS9MBL7_9FIRM</name>
<dbReference type="Pfam" id="PF10592">
    <property type="entry name" value="AIPR"/>
    <property type="match status" value="1"/>
</dbReference>
<evidence type="ECO:0000313" key="3">
    <source>
        <dbReference type="Proteomes" id="UP001200313"/>
    </source>
</evidence>
<dbReference type="InterPro" id="IPR018891">
    <property type="entry name" value="AIPR_C"/>
</dbReference>
<sequence>MSDMDKYINNLVCEFKRLSYEDVEDCSDSEKLLYLYAYYHYFNADSSKITDIIQGSIYQPDASDRIAGIYLDQDSDNGDVDAIIAVYSDDNSFDFPAILKMFKDAESAVCSAQEQKSSVRKELGSIVREDEYRISPTRPLKIRLITNYNPKTVGNKRAITNAIQTMKPEHDYVTYHISFGLDIEYEIMEIENPKEYVDETVIKLDAPNNYMRFGAEESLIVNISAFSLKNLYEQYGYRGLFAQNLRYYVKNAKIDGNIVESIQEHPENFWYYNNGVILICDDYRIEENCILVRNFSIINGGQTTKLVGETEFAQDFYIQCKIIKNKYESVDDRLEFIANVAEATNTQKPIKDKDLIANRIEQRLLKKQLADAGIYCQIKRGEKVNKKLYPAPWQNTTNEELGQFLLSFVYQKPGTARGSKASICGNKERYHLLFNKKYNSGFLGDLLKIKAFYKLWANHIKKTDDGTDPYKVGLVNNGMFFMTAIIGVVCKIYYRQNLISQITSSVMSEQKLEVVAQHDIDHPIFRPDLDKKEQFFTLFEYCYTKFYRPGYEFLKTFKEKYNNYSNFTKINNNYTTYVFKQIEFEYRHGIPAADLDLLRSILYEASDEDILRNEALLEKYVNVVYVDAASESNIPENVSEEIKEALVSYRTKTYKLNRIKAYEVFKNVSCDRIAKFAPTSLEELKALRCLDEAQITLYGQDIIEIVKQVLNK</sequence>
<reference evidence="2 3" key="1">
    <citation type="submission" date="2022-01" db="EMBL/GenBank/DDBJ databases">
        <title>Collection of gut derived symbiotic bacterial strains cultured from healthy donors.</title>
        <authorList>
            <person name="Lin H."/>
            <person name="Kohout C."/>
            <person name="Waligurski E."/>
            <person name="Pamer E.G."/>
        </authorList>
    </citation>
    <scope>NUCLEOTIDE SEQUENCE [LARGE SCALE GENOMIC DNA]</scope>
    <source>
        <strain evidence="2 3">DFI.3.7</strain>
    </source>
</reference>